<dbReference type="AlphaFoldDB" id="A0A8K0KJP5"/>
<evidence type="ECO:0008006" key="3">
    <source>
        <dbReference type="Google" id="ProtNLM"/>
    </source>
</evidence>
<sequence>MFYTSDSDKVSFDETNDGMGIEAENMLQNEADKLPEQVNEIYSDIAMTSVKDEIEIEEWTIPEELLMRPEITEEHISESGVIILQNAMNFCNDDLKISQEELEGPEEDNTSPDILSIQCANEEVSIKDCCADELSESATKGKSIQNEELDNSQSMKIPKCGSRKGFVCDICRKSFAGRRDIRDHKCLKPCKDFGLGPFPATTSSMIGNNKLMPFMSAIAIGTMGNTRLNSNDAHNCQAQFLMFLQLEAKGMQQQQQNEEGLRVLDYQMRCTGCCSSEVSPPPPNIFIPKTGPRELLPSELAALKRQPLL</sequence>
<protein>
    <recommendedName>
        <fullName evidence="3">C2H2-type domain-containing protein</fullName>
    </recommendedName>
</protein>
<organism evidence="1 2">
    <name type="scientific">Ladona fulva</name>
    <name type="common">Scarce chaser dragonfly</name>
    <name type="synonym">Libellula fulva</name>
    <dbReference type="NCBI Taxonomy" id="123851"/>
    <lineage>
        <taxon>Eukaryota</taxon>
        <taxon>Metazoa</taxon>
        <taxon>Ecdysozoa</taxon>
        <taxon>Arthropoda</taxon>
        <taxon>Hexapoda</taxon>
        <taxon>Insecta</taxon>
        <taxon>Pterygota</taxon>
        <taxon>Palaeoptera</taxon>
        <taxon>Odonata</taxon>
        <taxon>Epiprocta</taxon>
        <taxon>Anisoptera</taxon>
        <taxon>Libelluloidea</taxon>
        <taxon>Libellulidae</taxon>
        <taxon>Ladona</taxon>
    </lineage>
</organism>
<reference evidence="1" key="1">
    <citation type="submission" date="2013-04" db="EMBL/GenBank/DDBJ databases">
        <authorList>
            <person name="Qu J."/>
            <person name="Murali S.C."/>
            <person name="Bandaranaike D."/>
            <person name="Bellair M."/>
            <person name="Blankenburg K."/>
            <person name="Chao H."/>
            <person name="Dinh H."/>
            <person name="Doddapaneni H."/>
            <person name="Downs B."/>
            <person name="Dugan-Rocha S."/>
            <person name="Elkadiri S."/>
            <person name="Gnanaolivu R.D."/>
            <person name="Hernandez B."/>
            <person name="Javaid M."/>
            <person name="Jayaseelan J.C."/>
            <person name="Lee S."/>
            <person name="Li M."/>
            <person name="Ming W."/>
            <person name="Munidasa M."/>
            <person name="Muniz J."/>
            <person name="Nguyen L."/>
            <person name="Ongeri F."/>
            <person name="Osuji N."/>
            <person name="Pu L.-L."/>
            <person name="Puazo M."/>
            <person name="Qu C."/>
            <person name="Quiroz J."/>
            <person name="Raj R."/>
            <person name="Weissenberger G."/>
            <person name="Xin Y."/>
            <person name="Zou X."/>
            <person name="Han Y."/>
            <person name="Richards S."/>
            <person name="Worley K."/>
            <person name="Muzny D."/>
            <person name="Gibbs R."/>
        </authorList>
    </citation>
    <scope>NUCLEOTIDE SEQUENCE</scope>
    <source>
        <strain evidence="1">Sampled in the wild</strain>
    </source>
</reference>
<proteinExistence type="predicted"/>
<name>A0A8K0KJP5_LADFU</name>
<keyword evidence="2" id="KW-1185">Reference proteome</keyword>
<dbReference type="EMBL" id="KZ309007">
    <property type="protein sequence ID" value="KAG8236297.1"/>
    <property type="molecule type" value="Genomic_DNA"/>
</dbReference>
<comment type="caution">
    <text evidence="1">The sequence shown here is derived from an EMBL/GenBank/DDBJ whole genome shotgun (WGS) entry which is preliminary data.</text>
</comment>
<reference evidence="1" key="2">
    <citation type="submission" date="2017-10" db="EMBL/GenBank/DDBJ databases">
        <title>Ladona fulva Genome sequencing and assembly.</title>
        <authorList>
            <person name="Murali S."/>
            <person name="Richards S."/>
            <person name="Bandaranaike D."/>
            <person name="Bellair M."/>
            <person name="Blankenburg K."/>
            <person name="Chao H."/>
            <person name="Dinh H."/>
            <person name="Doddapaneni H."/>
            <person name="Dugan-Rocha S."/>
            <person name="Elkadiri S."/>
            <person name="Gnanaolivu R."/>
            <person name="Hernandez B."/>
            <person name="Skinner E."/>
            <person name="Javaid M."/>
            <person name="Lee S."/>
            <person name="Li M."/>
            <person name="Ming W."/>
            <person name="Munidasa M."/>
            <person name="Muniz J."/>
            <person name="Nguyen L."/>
            <person name="Hughes D."/>
            <person name="Osuji N."/>
            <person name="Pu L.-L."/>
            <person name="Puazo M."/>
            <person name="Qu C."/>
            <person name="Quiroz J."/>
            <person name="Raj R."/>
            <person name="Weissenberger G."/>
            <person name="Xin Y."/>
            <person name="Zou X."/>
            <person name="Han Y."/>
            <person name="Worley K."/>
            <person name="Muzny D."/>
            <person name="Gibbs R."/>
        </authorList>
    </citation>
    <scope>NUCLEOTIDE SEQUENCE</scope>
    <source>
        <strain evidence="1">Sampled in the wild</strain>
    </source>
</reference>
<dbReference type="Proteomes" id="UP000792457">
    <property type="component" value="Unassembled WGS sequence"/>
</dbReference>
<accession>A0A8K0KJP5</accession>
<gene>
    <name evidence="1" type="ORF">J437_LFUL017981</name>
</gene>
<evidence type="ECO:0000313" key="1">
    <source>
        <dbReference type="EMBL" id="KAG8236297.1"/>
    </source>
</evidence>
<evidence type="ECO:0000313" key="2">
    <source>
        <dbReference type="Proteomes" id="UP000792457"/>
    </source>
</evidence>